<comment type="caution">
    <text evidence="3">The sequence shown here is derived from an EMBL/GenBank/DDBJ whole genome shotgun (WGS) entry which is preliminary data.</text>
</comment>
<dbReference type="PANTHER" id="PTHR42834:SF1">
    <property type="entry name" value="ENDONUCLEASE_EXONUCLEASE_PHOSPHATASE FAMILY PROTEIN (AFU_ORTHOLOGUE AFUA_3G09210)"/>
    <property type="match status" value="1"/>
</dbReference>
<accession>A0A7C4YH45</accession>
<protein>
    <recommendedName>
        <fullName evidence="2">Endonuclease/exonuclease/phosphatase domain-containing protein</fullName>
    </recommendedName>
</protein>
<gene>
    <name evidence="3" type="ORF">ENV67_08540</name>
</gene>
<sequence length="695" mass="78189">MKLPLHITADKRENKEFPSATSFIRKSIIILFFLSIILLADYHTIYDIQGQQSSSPYANQVVTTSGVVTGVGISGFFLQEKNSNPAWRGIYVYTQSNPNVSIGDSIVVTDSVKEYFGLTEIKSPQKNYSKISSTTTPEPVILKTDSVSDEKWECVLVKVEDAVCVNPNAGNGEWIVNDGSGDLRIDDLLFSYSPLAGVKYTITGPVYFSTNFKIEPRGVFDIASAPKVYNVLRYPPSPTFLDRPIIKAKIIDDGQIIADSIIYRINSGSYSAKSHDSISSGYYYYNIPKRNKGDTIFYYVKGIDNSLNKDSSMTFSYVVRDTTDTQFRVMTYNILNFPGSTPQRLGYMMKVFRQIVPDILIIQELNSASGADMILDSLNTITGDYARAEFIQDPNDPSSNNMLFYRTSLAYLLSQDTICTSLRNINEYVMEINNNIIRFYSCHLKANDDDASINQRLQEVTKLRNHLSTLPESSEFIIAGDMNFYTSTEPGYQKFIADEENDIGRARDLLGVATNWHDNSSCAIYHTQSTRTGNIGDGGSTGGLDDRFDFIFGNYNINDNRGIEYVLNTYKAYGNDGNHFNQSINYGTNDSVPQEIADALYYGSDHLPVIAEFIALKRTGVEEGKDMYDSLFVEMIPNGLKIKGVKGDRIYIYDIAGRLIDDLLIDKETLFIRMRQGIYFLRSGKFKNIKKVIVF</sequence>
<evidence type="ECO:0000259" key="2">
    <source>
        <dbReference type="Pfam" id="PF03372"/>
    </source>
</evidence>
<dbReference type="Pfam" id="PF03372">
    <property type="entry name" value="Exo_endo_phos"/>
    <property type="match status" value="1"/>
</dbReference>
<dbReference type="SUPFAM" id="SSF56219">
    <property type="entry name" value="DNase I-like"/>
    <property type="match status" value="1"/>
</dbReference>
<feature type="transmembrane region" description="Helical" evidence="1">
    <location>
        <begin position="28"/>
        <end position="45"/>
    </location>
</feature>
<name>A0A7C4YH45_UNCW3</name>
<reference evidence="3" key="1">
    <citation type="journal article" date="2020" name="mSystems">
        <title>Genome- and Community-Level Interaction Insights into Carbon Utilization and Element Cycling Functions of Hydrothermarchaeota in Hydrothermal Sediment.</title>
        <authorList>
            <person name="Zhou Z."/>
            <person name="Liu Y."/>
            <person name="Xu W."/>
            <person name="Pan J."/>
            <person name="Luo Z.H."/>
            <person name="Li M."/>
        </authorList>
    </citation>
    <scope>NUCLEOTIDE SEQUENCE [LARGE SCALE GENOMIC DNA]</scope>
    <source>
        <strain evidence="3">SpSt-780</strain>
    </source>
</reference>
<dbReference type="InterPro" id="IPR036691">
    <property type="entry name" value="Endo/exonu/phosph_ase_sf"/>
</dbReference>
<keyword evidence="1" id="KW-0812">Transmembrane</keyword>
<keyword evidence="1" id="KW-1133">Transmembrane helix</keyword>
<dbReference type="EMBL" id="DTHG01000102">
    <property type="protein sequence ID" value="HGW92566.1"/>
    <property type="molecule type" value="Genomic_DNA"/>
</dbReference>
<dbReference type="AlphaFoldDB" id="A0A7C4YH45"/>
<evidence type="ECO:0000313" key="3">
    <source>
        <dbReference type="EMBL" id="HGW92566.1"/>
    </source>
</evidence>
<dbReference type="PANTHER" id="PTHR42834">
    <property type="entry name" value="ENDONUCLEASE/EXONUCLEASE/PHOSPHATASE FAMILY PROTEIN (AFU_ORTHOLOGUE AFUA_3G09210)"/>
    <property type="match status" value="1"/>
</dbReference>
<dbReference type="GO" id="GO:0003824">
    <property type="term" value="F:catalytic activity"/>
    <property type="evidence" value="ECO:0007669"/>
    <property type="project" value="InterPro"/>
</dbReference>
<keyword evidence="1" id="KW-0472">Membrane</keyword>
<dbReference type="CDD" id="cd04486">
    <property type="entry name" value="YhcR_OBF_like"/>
    <property type="match status" value="1"/>
</dbReference>
<dbReference type="InterPro" id="IPR005135">
    <property type="entry name" value="Endo/exonuclease/phosphatase"/>
</dbReference>
<proteinExistence type="predicted"/>
<evidence type="ECO:0000256" key="1">
    <source>
        <dbReference type="SAM" id="Phobius"/>
    </source>
</evidence>
<feature type="domain" description="Endonuclease/exonuclease/phosphatase" evidence="2">
    <location>
        <begin position="330"/>
        <end position="555"/>
    </location>
</feature>
<organism evidence="3">
    <name type="scientific">candidate division WOR-3 bacterium</name>
    <dbReference type="NCBI Taxonomy" id="2052148"/>
    <lineage>
        <taxon>Bacteria</taxon>
        <taxon>Bacteria division WOR-3</taxon>
    </lineage>
</organism>
<dbReference type="Gene3D" id="3.60.10.10">
    <property type="entry name" value="Endonuclease/exonuclease/phosphatase"/>
    <property type="match status" value="1"/>
</dbReference>